<evidence type="ECO:0000256" key="1">
    <source>
        <dbReference type="SAM" id="MobiDB-lite"/>
    </source>
</evidence>
<comment type="caution">
    <text evidence="2">The sequence shown here is derived from an EMBL/GenBank/DDBJ whole genome shotgun (WGS) entry which is preliminary data.</text>
</comment>
<organism evidence="2 3">
    <name type="scientific">Cobetia marina</name>
    <name type="common">Deleya marina</name>
    <dbReference type="NCBI Taxonomy" id="28258"/>
    <lineage>
        <taxon>Bacteria</taxon>
        <taxon>Pseudomonadati</taxon>
        <taxon>Pseudomonadota</taxon>
        <taxon>Gammaproteobacteria</taxon>
        <taxon>Oceanospirillales</taxon>
        <taxon>Halomonadaceae</taxon>
        <taxon>Cobetia</taxon>
    </lineage>
</organism>
<feature type="region of interest" description="Disordered" evidence="1">
    <location>
        <begin position="296"/>
        <end position="322"/>
    </location>
</feature>
<evidence type="ECO:0000313" key="2">
    <source>
        <dbReference type="EMBL" id="MEL0616597.1"/>
    </source>
</evidence>
<reference evidence="2 3" key="1">
    <citation type="submission" date="2024-02" db="EMBL/GenBank/DDBJ databases">
        <title>Bacteria isolated from the canopy kelp, Nereocystis luetkeana.</title>
        <authorList>
            <person name="Pfister C.A."/>
            <person name="Younker I.T."/>
            <person name="Light S.H."/>
        </authorList>
    </citation>
    <scope>NUCLEOTIDE SEQUENCE [LARGE SCALE GENOMIC DNA]</scope>
    <source>
        <strain evidence="2 3">TI.5.07</strain>
    </source>
</reference>
<dbReference type="Proteomes" id="UP001378242">
    <property type="component" value="Unassembled WGS sequence"/>
</dbReference>
<name>A0ABU9GDP8_COBMA</name>
<dbReference type="RefSeq" id="WP_341542235.1">
    <property type="nucleotide sequence ID" value="NZ_JBAKAP010000006.1"/>
</dbReference>
<evidence type="ECO:0000313" key="3">
    <source>
        <dbReference type="Proteomes" id="UP001378242"/>
    </source>
</evidence>
<sequence>MRFSRRDSARPAHDSARVEGPLRALARALPTGVCLAALLTPTLARANETPLPFSAASTPLASQVLEQQWSSHQTRMALDWRYSFVSTPLIRRQMAATANRLSAEIELIAARYAVGAPEGSSRAAYVEGLHAWQRYLDQGRQQGEPRSVLARLPGQLNPLTDMRDGPRAIRIAPGMVIGACQAPRDVVILDASGVHQRQWSPGLTLDALIDERRAADSLGQAARASLVTPQGQVLTRPIASWNRLTRGAADLPVAPGASLVIHTPGIDTAQQWVNEALPQWLASRLPGENCHSWQLDAASLPSADDEPTAPGTSGTDPQAPAR</sequence>
<accession>A0ABU9GDP8</accession>
<gene>
    <name evidence="2" type="ORF">V6243_07100</name>
</gene>
<dbReference type="EMBL" id="JBAKAP010000006">
    <property type="protein sequence ID" value="MEL0616597.1"/>
    <property type="molecule type" value="Genomic_DNA"/>
</dbReference>
<proteinExistence type="predicted"/>
<protein>
    <recommendedName>
        <fullName evidence="4">Capsule biosynthesis GfcC-like C-terminal domain-containing protein</fullName>
    </recommendedName>
</protein>
<keyword evidence="3" id="KW-1185">Reference proteome</keyword>
<evidence type="ECO:0008006" key="4">
    <source>
        <dbReference type="Google" id="ProtNLM"/>
    </source>
</evidence>